<protein>
    <submittedName>
        <fullName evidence="1">Uncharacterized protein</fullName>
    </submittedName>
</protein>
<dbReference type="Proteomes" id="UP001229486">
    <property type="component" value="Unassembled WGS sequence"/>
</dbReference>
<sequence length="62" mass="6687">MLAHVWTISALRQCQIPAGFNSCPVSTPALRTTADYGIDLVRYFGDNGMGSVEFRPHGDTGS</sequence>
<evidence type="ECO:0000313" key="1">
    <source>
        <dbReference type="EMBL" id="MDP9647297.1"/>
    </source>
</evidence>
<organism evidence="1 2">
    <name type="scientific">Paraburkholderia caledonica</name>
    <dbReference type="NCBI Taxonomy" id="134536"/>
    <lineage>
        <taxon>Bacteria</taxon>
        <taxon>Pseudomonadati</taxon>
        <taxon>Pseudomonadota</taxon>
        <taxon>Betaproteobacteria</taxon>
        <taxon>Burkholderiales</taxon>
        <taxon>Burkholderiaceae</taxon>
        <taxon>Paraburkholderia</taxon>
    </lineage>
</organism>
<gene>
    <name evidence="1" type="ORF">J2793_002743</name>
</gene>
<comment type="caution">
    <text evidence="1">The sequence shown here is derived from an EMBL/GenBank/DDBJ whole genome shotgun (WGS) entry which is preliminary data.</text>
</comment>
<dbReference type="EMBL" id="JAURTK010000003">
    <property type="protein sequence ID" value="MDP9647297.1"/>
    <property type="molecule type" value="Genomic_DNA"/>
</dbReference>
<accession>A0AB73IGH2</accession>
<dbReference type="AlphaFoldDB" id="A0AB73IGH2"/>
<evidence type="ECO:0000313" key="2">
    <source>
        <dbReference type="Proteomes" id="UP001229486"/>
    </source>
</evidence>
<name>A0AB73IGH2_9BURK</name>
<reference evidence="1" key="1">
    <citation type="submission" date="2023-07" db="EMBL/GenBank/DDBJ databases">
        <title>Sorghum-associated microbial communities from plants grown in Nebraska, USA.</title>
        <authorList>
            <person name="Schachtman D."/>
        </authorList>
    </citation>
    <scope>NUCLEOTIDE SEQUENCE</scope>
    <source>
        <strain evidence="1">DS1061</strain>
    </source>
</reference>
<proteinExistence type="predicted"/>